<protein>
    <submittedName>
        <fullName evidence="2">Uncharacterized protein</fullName>
    </submittedName>
</protein>
<feature type="region of interest" description="Disordered" evidence="1">
    <location>
        <begin position="450"/>
        <end position="482"/>
    </location>
</feature>
<evidence type="ECO:0000313" key="3">
    <source>
        <dbReference type="Proteomes" id="UP000717696"/>
    </source>
</evidence>
<evidence type="ECO:0000256" key="1">
    <source>
        <dbReference type="SAM" id="MobiDB-lite"/>
    </source>
</evidence>
<feature type="region of interest" description="Disordered" evidence="1">
    <location>
        <begin position="211"/>
        <end position="274"/>
    </location>
</feature>
<organism evidence="2 3">
    <name type="scientific">Dactylonectria estremocensis</name>
    <dbReference type="NCBI Taxonomy" id="1079267"/>
    <lineage>
        <taxon>Eukaryota</taxon>
        <taxon>Fungi</taxon>
        <taxon>Dikarya</taxon>
        <taxon>Ascomycota</taxon>
        <taxon>Pezizomycotina</taxon>
        <taxon>Sordariomycetes</taxon>
        <taxon>Hypocreomycetidae</taxon>
        <taxon>Hypocreales</taxon>
        <taxon>Nectriaceae</taxon>
        <taxon>Dactylonectria</taxon>
    </lineage>
</organism>
<feature type="region of interest" description="Disordered" evidence="1">
    <location>
        <begin position="390"/>
        <end position="425"/>
    </location>
</feature>
<accession>A0A9P9IYT6</accession>
<sequence>MCEQLYIYQCHHVVRERVACDVRDSKRRFLKSFLDVFSLKESCTKSKGILRLNRACDSCRGIPLKDWPLRAKNIETTTSSSTADDETSEIVLSTPIVDPETSCSLPDREIDNAQELIFPIAPASMNNSSDQRSHEDTLTPRPPSSMYSQDENQTHLSGAIHNQDLNKSGSFLPENLTGEMSSLSLPEAPHIAMFSIVNTLRNSIDDNLPTISDMRDIRPQMSVEDMTPQRIRYPRSARNHTPTYSTDETSSRPRHPRSARARDINNPENPWENETAKCGNYQTGLAYAVSNPQMEEPWTERHRNPPIFITLENLLRHNLESDETVTTRQSHLAASSLSILRVQQHDTQGETMIENPTRDSSSLTHIPWRGLYLDTDETSAVSRDQVLHMATSNKIQEEPLTDPENSRNKRHHDHFEPRDDPSEKFCIQKSYRAAPERNMAWWKKFPEAANSQPVTNNTEKSESQQAESEQAENEQNAIEDIKDDRKGKMVCWEVYPGPLDDQHLTETVENSEEFKFSESTLFSEPFFTGMLGGTFANGIFHAENGTGVGQPKTSYGTKLKSIGQRVKNLFTHST</sequence>
<feature type="region of interest" description="Disordered" evidence="1">
    <location>
        <begin position="123"/>
        <end position="152"/>
    </location>
</feature>
<feature type="compositionally biased region" description="Polar residues" evidence="1">
    <location>
        <begin position="239"/>
        <end position="248"/>
    </location>
</feature>
<comment type="caution">
    <text evidence="2">The sequence shown here is derived from an EMBL/GenBank/DDBJ whole genome shotgun (WGS) entry which is preliminary data.</text>
</comment>
<feature type="compositionally biased region" description="Basic and acidic residues" evidence="1">
    <location>
        <begin position="413"/>
        <end position="423"/>
    </location>
</feature>
<dbReference type="EMBL" id="JAGMUU010000015">
    <property type="protein sequence ID" value="KAH7137206.1"/>
    <property type="molecule type" value="Genomic_DNA"/>
</dbReference>
<dbReference type="AlphaFoldDB" id="A0A9P9IYT6"/>
<keyword evidence="3" id="KW-1185">Reference proteome</keyword>
<dbReference type="Proteomes" id="UP000717696">
    <property type="component" value="Unassembled WGS sequence"/>
</dbReference>
<proteinExistence type="predicted"/>
<feature type="compositionally biased region" description="Low complexity" evidence="1">
    <location>
        <begin position="463"/>
        <end position="476"/>
    </location>
</feature>
<gene>
    <name evidence="2" type="ORF">B0J13DRAFT_527846</name>
</gene>
<name>A0A9P9IYT6_9HYPO</name>
<reference evidence="2" key="1">
    <citation type="journal article" date="2021" name="Nat. Commun.">
        <title>Genetic determinants of endophytism in the Arabidopsis root mycobiome.</title>
        <authorList>
            <person name="Mesny F."/>
            <person name="Miyauchi S."/>
            <person name="Thiergart T."/>
            <person name="Pickel B."/>
            <person name="Atanasova L."/>
            <person name="Karlsson M."/>
            <person name="Huettel B."/>
            <person name="Barry K.W."/>
            <person name="Haridas S."/>
            <person name="Chen C."/>
            <person name="Bauer D."/>
            <person name="Andreopoulos W."/>
            <person name="Pangilinan J."/>
            <person name="LaButti K."/>
            <person name="Riley R."/>
            <person name="Lipzen A."/>
            <person name="Clum A."/>
            <person name="Drula E."/>
            <person name="Henrissat B."/>
            <person name="Kohler A."/>
            <person name="Grigoriev I.V."/>
            <person name="Martin F.M."/>
            <person name="Hacquard S."/>
        </authorList>
    </citation>
    <scope>NUCLEOTIDE SEQUENCE</scope>
    <source>
        <strain evidence="2">MPI-CAGE-AT-0021</strain>
    </source>
</reference>
<evidence type="ECO:0000313" key="2">
    <source>
        <dbReference type="EMBL" id="KAH7137206.1"/>
    </source>
</evidence>